<dbReference type="GO" id="GO:0141016">
    <property type="term" value="F:G/T mismatch-specific thymine-DNA glycosylase activity"/>
    <property type="evidence" value="ECO:0007669"/>
    <property type="project" value="UniProtKB-EC"/>
</dbReference>
<keyword evidence="20" id="KW-1185">Reference proteome</keyword>
<gene>
    <name evidence="19" type="ORF">SPPG_08632</name>
</gene>
<dbReference type="SUPFAM" id="SSF52141">
    <property type="entry name" value="Uracil-DNA glycosylase-like"/>
    <property type="match status" value="1"/>
</dbReference>
<keyword evidence="10" id="KW-0234">DNA repair</keyword>
<organism evidence="19 20">
    <name type="scientific">Spizellomyces punctatus (strain DAOM BR117)</name>
    <dbReference type="NCBI Taxonomy" id="645134"/>
    <lineage>
        <taxon>Eukaryota</taxon>
        <taxon>Fungi</taxon>
        <taxon>Fungi incertae sedis</taxon>
        <taxon>Chytridiomycota</taxon>
        <taxon>Chytridiomycota incertae sedis</taxon>
        <taxon>Chytridiomycetes</taxon>
        <taxon>Spizellomycetales</taxon>
        <taxon>Spizellomycetaceae</taxon>
        <taxon>Spizellomyces</taxon>
    </lineage>
</organism>
<dbReference type="eggNOG" id="KOG4120">
    <property type="taxonomic scope" value="Eukaryota"/>
</dbReference>
<keyword evidence="9" id="KW-0804">Transcription</keyword>
<evidence type="ECO:0000313" key="20">
    <source>
        <dbReference type="Proteomes" id="UP000053201"/>
    </source>
</evidence>
<dbReference type="CDD" id="cd10028">
    <property type="entry name" value="UDG-F2_TDG_MUG"/>
    <property type="match status" value="1"/>
</dbReference>
<keyword evidence="11" id="KW-0539">Nucleus</keyword>
<dbReference type="VEuPathDB" id="FungiDB:SPPG_08632"/>
<name>A0A0L0H542_SPIPD</name>
<evidence type="ECO:0000256" key="15">
    <source>
        <dbReference type="ARBA" id="ARBA00066769"/>
    </source>
</evidence>
<evidence type="ECO:0000256" key="1">
    <source>
        <dbReference type="ARBA" id="ARBA00004123"/>
    </source>
</evidence>
<evidence type="ECO:0000256" key="6">
    <source>
        <dbReference type="ARBA" id="ARBA00022853"/>
    </source>
</evidence>
<evidence type="ECO:0000259" key="18">
    <source>
        <dbReference type="Pfam" id="PF03167"/>
    </source>
</evidence>
<dbReference type="GeneID" id="27691779"/>
<comment type="catalytic activity">
    <reaction evidence="12">
        <text>Hydrolyzes mismatched double-stranded DNA and polynucleotides, releasing free thymine.</text>
        <dbReference type="EC" id="3.2.2.29"/>
    </reaction>
</comment>
<evidence type="ECO:0000256" key="13">
    <source>
        <dbReference type="ARBA" id="ARBA00061261"/>
    </source>
</evidence>
<comment type="subcellular location">
    <subcellularLocation>
        <location evidence="1">Nucleus</location>
    </subcellularLocation>
</comment>
<evidence type="ECO:0000256" key="4">
    <source>
        <dbReference type="ARBA" id="ARBA00022801"/>
    </source>
</evidence>
<evidence type="ECO:0000256" key="7">
    <source>
        <dbReference type="ARBA" id="ARBA00023015"/>
    </source>
</evidence>
<dbReference type="InterPro" id="IPR036895">
    <property type="entry name" value="Uracil-DNA_glycosylase-like_sf"/>
</dbReference>
<keyword evidence="4" id="KW-0378">Hydrolase</keyword>
<dbReference type="GO" id="GO:0004844">
    <property type="term" value="F:uracil DNA N-glycosylase activity"/>
    <property type="evidence" value="ECO:0007669"/>
    <property type="project" value="TreeGrafter"/>
</dbReference>
<dbReference type="RefSeq" id="XP_016604076.1">
    <property type="nucleotide sequence ID" value="XM_016756776.1"/>
</dbReference>
<evidence type="ECO:0000256" key="3">
    <source>
        <dbReference type="ARBA" id="ARBA00022763"/>
    </source>
</evidence>
<dbReference type="EC" id="3.2.2.29" evidence="15"/>
<dbReference type="EMBL" id="KQ257472">
    <property type="protein sequence ID" value="KNC96036.1"/>
    <property type="molecule type" value="Genomic_DNA"/>
</dbReference>
<protein>
    <recommendedName>
        <fullName evidence="16">G/T mismatch-specific thymine DNA glycosylase</fullName>
        <ecNumber evidence="15">3.2.2.29</ecNumber>
    </recommendedName>
    <alternativeName>
        <fullName evidence="17">Thymine-DNA glycosylase</fullName>
    </alternativeName>
</protein>
<dbReference type="OMA" id="DEGDRMG"/>
<dbReference type="STRING" id="645134.A0A0L0H542"/>
<dbReference type="PANTHER" id="PTHR12159:SF9">
    <property type="entry name" value="G_T MISMATCH-SPECIFIC THYMINE DNA GLYCOSYLASE"/>
    <property type="match status" value="1"/>
</dbReference>
<keyword evidence="6" id="KW-0156">Chromatin regulator</keyword>
<keyword evidence="5" id="KW-0832">Ubl conjugation</keyword>
<dbReference type="GO" id="GO:0032183">
    <property type="term" value="F:SUMO binding"/>
    <property type="evidence" value="ECO:0007669"/>
    <property type="project" value="UniProtKB-ARBA"/>
</dbReference>
<keyword evidence="2" id="KW-1017">Isopeptide bond</keyword>
<dbReference type="Gene3D" id="3.40.470.10">
    <property type="entry name" value="Uracil-DNA glycosylase-like domain"/>
    <property type="match status" value="1"/>
</dbReference>
<keyword evidence="7" id="KW-0805">Transcription regulation</keyword>
<evidence type="ECO:0000256" key="9">
    <source>
        <dbReference type="ARBA" id="ARBA00023163"/>
    </source>
</evidence>
<dbReference type="GO" id="GO:0006285">
    <property type="term" value="P:base-excision repair, AP site formation"/>
    <property type="evidence" value="ECO:0007669"/>
    <property type="project" value="InterPro"/>
</dbReference>
<evidence type="ECO:0000256" key="11">
    <source>
        <dbReference type="ARBA" id="ARBA00023242"/>
    </source>
</evidence>
<evidence type="ECO:0000256" key="5">
    <source>
        <dbReference type="ARBA" id="ARBA00022843"/>
    </source>
</evidence>
<evidence type="ECO:0000256" key="14">
    <source>
        <dbReference type="ARBA" id="ARBA00064519"/>
    </source>
</evidence>
<evidence type="ECO:0000256" key="17">
    <source>
        <dbReference type="ARBA" id="ARBA00083221"/>
    </source>
</evidence>
<dbReference type="AlphaFoldDB" id="A0A0L0H542"/>
<feature type="domain" description="Uracil-DNA glycosylase-like" evidence="18">
    <location>
        <begin position="103"/>
        <end position="255"/>
    </location>
</feature>
<dbReference type="OrthoDB" id="565731at2759"/>
<dbReference type="FunCoup" id="A0A0L0H542">
    <property type="interactions" value="22"/>
</dbReference>
<dbReference type="Pfam" id="PF03167">
    <property type="entry name" value="UDG"/>
    <property type="match status" value="1"/>
</dbReference>
<dbReference type="InterPro" id="IPR015637">
    <property type="entry name" value="MUG/TDG"/>
</dbReference>
<evidence type="ECO:0000256" key="16">
    <source>
        <dbReference type="ARBA" id="ARBA00071248"/>
    </source>
</evidence>
<proteinExistence type="inferred from homology"/>
<comment type="subunit">
    <text evidence="14">Homodimer. Interacts with AICDA and GADD45A.</text>
</comment>
<keyword evidence="3" id="KW-0227">DNA damage</keyword>
<reference evidence="19 20" key="1">
    <citation type="submission" date="2009-08" db="EMBL/GenBank/DDBJ databases">
        <title>The Genome Sequence of Spizellomyces punctatus strain DAOM BR117.</title>
        <authorList>
            <consortium name="The Broad Institute Genome Sequencing Platform"/>
            <person name="Russ C."/>
            <person name="Cuomo C."/>
            <person name="Shea T."/>
            <person name="Young S.K."/>
            <person name="Zeng Q."/>
            <person name="Koehrsen M."/>
            <person name="Haas B."/>
            <person name="Borodovsky M."/>
            <person name="Guigo R."/>
            <person name="Alvarado L."/>
            <person name="Berlin A."/>
            <person name="Bochicchio J."/>
            <person name="Borenstein D."/>
            <person name="Chapman S."/>
            <person name="Chen Z."/>
            <person name="Engels R."/>
            <person name="Freedman E."/>
            <person name="Gellesch M."/>
            <person name="Goldberg J."/>
            <person name="Griggs A."/>
            <person name="Gujja S."/>
            <person name="Heiman D."/>
            <person name="Hepburn T."/>
            <person name="Howarth C."/>
            <person name="Jen D."/>
            <person name="Larson L."/>
            <person name="Lewis B."/>
            <person name="Mehta T."/>
            <person name="Park D."/>
            <person name="Pearson M."/>
            <person name="Roberts A."/>
            <person name="Saif S."/>
            <person name="Shenoy N."/>
            <person name="Sisk P."/>
            <person name="Stolte C."/>
            <person name="Sykes S."/>
            <person name="Thomson T."/>
            <person name="Walk T."/>
            <person name="White J."/>
            <person name="Yandava C."/>
            <person name="Burger G."/>
            <person name="Gray M.W."/>
            <person name="Holland P.W.H."/>
            <person name="King N."/>
            <person name="Lang F.B.F."/>
            <person name="Roger A.J."/>
            <person name="Ruiz-Trillo I."/>
            <person name="Lander E."/>
            <person name="Nusbaum C."/>
        </authorList>
    </citation>
    <scope>NUCLEOTIDE SEQUENCE [LARGE SCALE GENOMIC DNA]</scope>
    <source>
        <strain evidence="19 20">DAOM BR117</strain>
    </source>
</reference>
<evidence type="ECO:0000256" key="8">
    <source>
        <dbReference type="ARBA" id="ARBA00023159"/>
    </source>
</evidence>
<dbReference type="Proteomes" id="UP000053201">
    <property type="component" value="Unassembled WGS sequence"/>
</dbReference>
<dbReference type="GO" id="GO:0040029">
    <property type="term" value="P:epigenetic regulation of gene expression"/>
    <property type="evidence" value="ECO:0007669"/>
    <property type="project" value="UniProtKB-ARBA"/>
</dbReference>
<dbReference type="InterPro" id="IPR005122">
    <property type="entry name" value="Uracil-DNA_glycosylase-like"/>
</dbReference>
<dbReference type="FunFam" id="3.40.470.10:FF:000002">
    <property type="entry name" value="G/T mismatch-specific thymine DNA glycosylase"/>
    <property type="match status" value="1"/>
</dbReference>
<dbReference type="GO" id="GO:0003677">
    <property type="term" value="F:DNA binding"/>
    <property type="evidence" value="ECO:0007669"/>
    <property type="project" value="UniProtKB-ARBA"/>
</dbReference>
<comment type="similarity">
    <text evidence="13">Belongs to the uracil-DNA glycosylase (UDG) superfamily. TDG/mug family.</text>
</comment>
<evidence type="ECO:0000256" key="10">
    <source>
        <dbReference type="ARBA" id="ARBA00023204"/>
    </source>
</evidence>
<keyword evidence="8" id="KW-0010">Activator</keyword>
<accession>A0A0L0H542</accession>
<dbReference type="InParanoid" id="A0A0L0H542"/>
<dbReference type="PANTHER" id="PTHR12159">
    <property type="entry name" value="G/T AND G/U MISMATCH-SPECIFIC DNA GLYCOSYLASE"/>
    <property type="match status" value="1"/>
</dbReference>
<evidence type="ECO:0000313" key="19">
    <source>
        <dbReference type="EMBL" id="KNC96036.1"/>
    </source>
</evidence>
<dbReference type="GO" id="GO:0005654">
    <property type="term" value="C:nucleoplasm"/>
    <property type="evidence" value="ECO:0007669"/>
    <property type="project" value="UniProtKB-ARBA"/>
</dbReference>
<sequence>MSMNTEDDNNNNKTIHSEPGFKGLIAGFAYTGPAARASRLKLPVGANVQVDEQYKASSGSARILDKVTSDATKRRTKRSATVLDTSSKRIRAAQTITPLKEVPDYLEKDLDVVFCGFNPGIQSSTRGHHYAGSNNHFWTCLSESGLVGSTVVTYKDDARCPADFSIGFTNIVSRPTRGSSDLSMKEMSAGADPLYAKITTFRPKVCCFVGKGVYEAFSGKKKFELGLQAEKVGATALFVVPSTSGRVSAYSKEDKLLLFKELKRVLDEITASKSLFTEDAILHQPENDLS</sequence>
<evidence type="ECO:0000256" key="12">
    <source>
        <dbReference type="ARBA" id="ARBA00052915"/>
    </source>
</evidence>
<evidence type="ECO:0000256" key="2">
    <source>
        <dbReference type="ARBA" id="ARBA00022499"/>
    </source>
</evidence>